<dbReference type="InterPro" id="IPR036305">
    <property type="entry name" value="RGS_sf"/>
</dbReference>
<gene>
    <name evidence="3" type="ORF">O9K51_04652</name>
</gene>
<accession>A0AB34FVJ9</accession>
<evidence type="ECO:0000313" key="3">
    <source>
        <dbReference type="EMBL" id="KAJ6443473.1"/>
    </source>
</evidence>
<protein>
    <submittedName>
        <fullName evidence="3">Mannan endo-1,6-alpha-mannosidase</fullName>
    </submittedName>
</protein>
<evidence type="ECO:0000313" key="4">
    <source>
        <dbReference type="Proteomes" id="UP001163105"/>
    </source>
</evidence>
<feature type="region of interest" description="Disordered" evidence="1">
    <location>
        <begin position="489"/>
        <end position="508"/>
    </location>
</feature>
<dbReference type="Gene3D" id="1.10.167.10">
    <property type="entry name" value="Regulator of G-protein Signalling 4, domain 2"/>
    <property type="match status" value="1"/>
</dbReference>
<feature type="transmembrane region" description="Helical" evidence="2">
    <location>
        <begin position="206"/>
        <end position="225"/>
    </location>
</feature>
<feature type="transmembrane region" description="Helical" evidence="2">
    <location>
        <begin position="237"/>
        <end position="261"/>
    </location>
</feature>
<feature type="transmembrane region" description="Helical" evidence="2">
    <location>
        <begin position="89"/>
        <end position="105"/>
    </location>
</feature>
<organism evidence="3 4">
    <name type="scientific">Purpureocillium lavendulum</name>
    <dbReference type="NCBI Taxonomy" id="1247861"/>
    <lineage>
        <taxon>Eukaryota</taxon>
        <taxon>Fungi</taxon>
        <taxon>Dikarya</taxon>
        <taxon>Ascomycota</taxon>
        <taxon>Pezizomycotina</taxon>
        <taxon>Sordariomycetes</taxon>
        <taxon>Hypocreomycetidae</taxon>
        <taxon>Hypocreales</taxon>
        <taxon>Ophiocordycipitaceae</taxon>
        <taxon>Purpureocillium</taxon>
    </lineage>
</organism>
<dbReference type="SUPFAM" id="SSF48097">
    <property type="entry name" value="Regulator of G-protein signaling, RGS"/>
    <property type="match status" value="1"/>
</dbReference>
<keyword evidence="4" id="KW-1185">Reference proteome</keyword>
<proteinExistence type="predicted"/>
<dbReference type="CDD" id="cd08734">
    <property type="entry name" value="RGS-like_1"/>
    <property type="match status" value="1"/>
</dbReference>
<sequence>MGSEFGVHAGSKPEPTLGPVGIFWASWACVWTTLLVLGMAYLIARRKLPILRLRGLGISLAAITLLHLYWISVQLGYVVGVLAPGDAEYWIMGIYLPFGIALFHASNSRFLHVAQAQKKYAEQGGRAVEGRADSRRASGLLGRFKRLDYTAKMLAVVGMGMFVQLMLTILMYIISRKWHSSWGIPGTEVTGTEMEQKMEMGRGWEWWPSVFWQFLWAWIVAPVILWKSRGIHDTQGWRLQTIGCAVANLHATPMWLIALYVPGMEPVNKYFIPPQWIAVSIMLTEVFTVFLPCWEVMRHQTLRQETLDSIAQWESKNKVSKRAGNMGRSIHTASSTRVESIMSGWKSTNGSVKTNNSDESILTMSALEHVLERNPAPLQEFSALRDFSGENIAFLTSVAEWKNSLPQAVRDGDVKDVNTRELVRERFNRALRIYAGFISTRDAEFPINISSHDLKKLEGIFEASARMLYGEKRDVDPATPFDFPAPPVTRAMSSSSEGSEKTAAAASTTGITTAAQAVGDRVQFWGEIPDEFDETVFDDAEKSIKYLVLTNTWPKFVRNRRSSMDTLDPESNTEVVQLVKERTGK</sequence>
<dbReference type="AlphaFoldDB" id="A0AB34FVJ9"/>
<dbReference type="InterPro" id="IPR044926">
    <property type="entry name" value="RGS_subdomain_2"/>
</dbReference>
<evidence type="ECO:0000256" key="2">
    <source>
        <dbReference type="SAM" id="Phobius"/>
    </source>
</evidence>
<feature type="transmembrane region" description="Helical" evidence="2">
    <location>
        <begin position="153"/>
        <end position="174"/>
    </location>
</feature>
<keyword evidence="2" id="KW-1133">Transmembrane helix</keyword>
<dbReference type="EMBL" id="JAQHRD010000003">
    <property type="protein sequence ID" value="KAJ6443473.1"/>
    <property type="molecule type" value="Genomic_DNA"/>
</dbReference>
<feature type="transmembrane region" description="Helical" evidence="2">
    <location>
        <begin position="22"/>
        <end position="44"/>
    </location>
</feature>
<name>A0AB34FVJ9_9HYPO</name>
<evidence type="ECO:0000256" key="1">
    <source>
        <dbReference type="SAM" id="MobiDB-lite"/>
    </source>
</evidence>
<comment type="caution">
    <text evidence="3">The sequence shown here is derived from an EMBL/GenBank/DDBJ whole genome shotgun (WGS) entry which is preliminary data.</text>
</comment>
<feature type="transmembrane region" description="Helical" evidence="2">
    <location>
        <begin position="56"/>
        <end position="77"/>
    </location>
</feature>
<keyword evidence="2" id="KW-0812">Transmembrane</keyword>
<feature type="transmembrane region" description="Helical" evidence="2">
    <location>
        <begin position="273"/>
        <end position="294"/>
    </location>
</feature>
<keyword evidence="2" id="KW-0472">Membrane</keyword>
<dbReference type="Proteomes" id="UP001163105">
    <property type="component" value="Unassembled WGS sequence"/>
</dbReference>
<reference evidence="3" key="1">
    <citation type="submission" date="2023-01" db="EMBL/GenBank/DDBJ databases">
        <title>The growth and conidiation of Purpureocillium lavendulum are regulated by nitrogen source and histone H3K14 acetylation.</title>
        <authorList>
            <person name="Tang P."/>
            <person name="Han J."/>
            <person name="Zhang C."/>
            <person name="Tang P."/>
            <person name="Qi F."/>
            <person name="Zhang K."/>
            <person name="Liang L."/>
        </authorList>
    </citation>
    <scope>NUCLEOTIDE SEQUENCE</scope>
    <source>
        <strain evidence="3">YMF1.00683</strain>
    </source>
</reference>